<dbReference type="EMBL" id="CAAALY010010073">
    <property type="protein sequence ID" value="VEL10838.1"/>
    <property type="molecule type" value="Genomic_DNA"/>
</dbReference>
<organism evidence="1 2">
    <name type="scientific">Protopolystoma xenopodis</name>
    <dbReference type="NCBI Taxonomy" id="117903"/>
    <lineage>
        <taxon>Eukaryota</taxon>
        <taxon>Metazoa</taxon>
        <taxon>Spiralia</taxon>
        <taxon>Lophotrochozoa</taxon>
        <taxon>Platyhelminthes</taxon>
        <taxon>Monogenea</taxon>
        <taxon>Polyopisthocotylea</taxon>
        <taxon>Polystomatidea</taxon>
        <taxon>Polystomatidae</taxon>
        <taxon>Protopolystoma</taxon>
    </lineage>
</organism>
<reference evidence="1" key="1">
    <citation type="submission" date="2018-11" db="EMBL/GenBank/DDBJ databases">
        <authorList>
            <consortium name="Pathogen Informatics"/>
        </authorList>
    </citation>
    <scope>NUCLEOTIDE SEQUENCE</scope>
</reference>
<dbReference type="AlphaFoldDB" id="A0A448WG15"/>
<gene>
    <name evidence="1" type="ORF">PXEA_LOCUS4278</name>
</gene>
<evidence type="ECO:0000313" key="2">
    <source>
        <dbReference type="Proteomes" id="UP000784294"/>
    </source>
</evidence>
<evidence type="ECO:0000313" key="1">
    <source>
        <dbReference type="EMBL" id="VEL10838.1"/>
    </source>
</evidence>
<protein>
    <submittedName>
        <fullName evidence="1">Uncharacterized protein</fullName>
    </submittedName>
</protein>
<comment type="caution">
    <text evidence="1">The sequence shown here is derived from an EMBL/GenBank/DDBJ whole genome shotgun (WGS) entry which is preliminary data.</text>
</comment>
<accession>A0A448WG15</accession>
<name>A0A448WG15_9PLAT</name>
<keyword evidence="2" id="KW-1185">Reference proteome</keyword>
<sequence>MLMLFGHEHSPSPGALLCWPCRPIKVGQTANPLRVRSETELVAKSRLSVSIGAHFFAHPQSNCRQFMGINEGQLALWSGQPRRRVVLTCHSLSRDWGLSETESKPVGTSVQEDDWPVEIALSRPQTLVS</sequence>
<dbReference type="Proteomes" id="UP000784294">
    <property type="component" value="Unassembled WGS sequence"/>
</dbReference>
<proteinExistence type="predicted"/>